<organism evidence="1 2">
    <name type="scientific">Melaminivora suipulveris</name>
    <dbReference type="NCBI Taxonomy" id="2109913"/>
    <lineage>
        <taxon>Bacteria</taxon>
        <taxon>Pseudomonadati</taxon>
        <taxon>Pseudomonadota</taxon>
        <taxon>Betaproteobacteria</taxon>
        <taxon>Burkholderiales</taxon>
        <taxon>Comamonadaceae</taxon>
        <taxon>Melaminivora</taxon>
    </lineage>
</organism>
<evidence type="ECO:0000313" key="1">
    <source>
        <dbReference type="EMBL" id="AVO48475.1"/>
    </source>
</evidence>
<protein>
    <submittedName>
        <fullName evidence="1">Uncharacterized protein</fullName>
    </submittedName>
</protein>
<accession>A0A2R3Q9K6</accession>
<keyword evidence="2" id="KW-1185">Reference proteome</keyword>
<evidence type="ECO:0000313" key="2">
    <source>
        <dbReference type="Proteomes" id="UP000237925"/>
    </source>
</evidence>
<dbReference type="AlphaFoldDB" id="A0A2R3Q9K6"/>
<dbReference type="Proteomes" id="UP000237925">
    <property type="component" value="Chromosome"/>
</dbReference>
<reference evidence="1 2" key="1">
    <citation type="submission" date="2018-03" db="EMBL/GenBank/DDBJ databases">
        <title>Genome sequencing of Melaminivora sp.</title>
        <authorList>
            <person name="Kim S.-J."/>
            <person name="Heo J."/>
            <person name="Ahn J.-H."/>
            <person name="Kwon S.-W."/>
        </authorList>
    </citation>
    <scope>NUCLEOTIDE SEQUENCE [LARGE SCALE GENOMIC DNA]</scope>
    <source>
        <strain evidence="1 2">SC2-9</strain>
    </source>
</reference>
<proteinExistence type="predicted"/>
<dbReference type="OrthoDB" id="8815948at2"/>
<sequence>MLTAQNSRPWAKNVMKAQDFSHDWDRYVTIKVKSVRALALSGLHHFSEEHYSVPQATGFIELLGTRAGTLHTALKIGFTLRRELALPTFALYDTLALGTLTLPADCFGALLQFANCPTAHFRIGGDGSANALATEAPLLQHGLPEAVSGH</sequence>
<name>A0A2R3Q9K6_9BURK</name>
<dbReference type="RefSeq" id="WP_106682955.1">
    <property type="nucleotide sequence ID" value="NZ_CP027667.1"/>
</dbReference>
<dbReference type="EMBL" id="CP027667">
    <property type="protein sequence ID" value="AVO48475.1"/>
    <property type="molecule type" value="Genomic_DNA"/>
</dbReference>
<gene>
    <name evidence="1" type="ORF">C6568_03770</name>
</gene>
<dbReference type="KEGG" id="mela:C6568_03770"/>